<organism evidence="1 2">
    <name type="scientific">Vicia faba</name>
    <name type="common">Broad bean</name>
    <name type="synonym">Faba vulgaris</name>
    <dbReference type="NCBI Taxonomy" id="3906"/>
    <lineage>
        <taxon>Eukaryota</taxon>
        <taxon>Viridiplantae</taxon>
        <taxon>Streptophyta</taxon>
        <taxon>Embryophyta</taxon>
        <taxon>Tracheophyta</taxon>
        <taxon>Spermatophyta</taxon>
        <taxon>Magnoliopsida</taxon>
        <taxon>eudicotyledons</taxon>
        <taxon>Gunneridae</taxon>
        <taxon>Pentapetalae</taxon>
        <taxon>rosids</taxon>
        <taxon>fabids</taxon>
        <taxon>Fabales</taxon>
        <taxon>Fabaceae</taxon>
        <taxon>Papilionoideae</taxon>
        <taxon>50 kb inversion clade</taxon>
        <taxon>NPAAA clade</taxon>
        <taxon>Hologalegina</taxon>
        <taxon>IRL clade</taxon>
        <taxon>Fabeae</taxon>
        <taxon>Vicia</taxon>
    </lineage>
</organism>
<gene>
    <name evidence="1" type="ORF">VFH_V131880</name>
</gene>
<dbReference type="Proteomes" id="UP001157006">
    <property type="component" value="Chromosome 5"/>
</dbReference>
<evidence type="ECO:0000313" key="1">
    <source>
        <dbReference type="EMBL" id="CAI8614491.1"/>
    </source>
</evidence>
<accession>A0AAV1AVD4</accession>
<proteinExistence type="predicted"/>
<dbReference type="EMBL" id="OX451740">
    <property type="protein sequence ID" value="CAI8614491.1"/>
    <property type="molecule type" value="Genomic_DNA"/>
</dbReference>
<reference evidence="1 2" key="1">
    <citation type="submission" date="2023-01" db="EMBL/GenBank/DDBJ databases">
        <authorList>
            <person name="Kreplak J."/>
        </authorList>
    </citation>
    <scope>NUCLEOTIDE SEQUENCE [LARGE SCALE GENOMIC DNA]</scope>
</reference>
<keyword evidence="2" id="KW-1185">Reference proteome</keyword>
<name>A0AAV1AVD4_VICFA</name>
<protein>
    <submittedName>
        <fullName evidence="1">Uncharacterized protein</fullName>
    </submittedName>
</protein>
<evidence type="ECO:0000313" key="2">
    <source>
        <dbReference type="Proteomes" id="UP001157006"/>
    </source>
</evidence>
<sequence length="137" mass="15789">MQSCEIWNKCEILVQIKDEDCYWRIGDEDDAVTDVQTLKMIKEPMHILEFFGLAHSYYRQIPLQIIKTLHLLVKQQQQVSTTNFLGHVANLPSSCLGSAGWKAWSRDMKPIAEETLYMVESKFDKEFGGCKNGIMKS</sequence>
<dbReference type="AlphaFoldDB" id="A0AAV1AVD4"/>